<evidence type="ECO:0000256" key="12">
    <source>
        <dbReference type="SAM" id="Phobius"/>
    </source>
</evidence>
<keyword evidence="5 11" id="KW-0723">Serine/threonine-protein kinase</keyword>
<dbReference type="AlphaFoldDB" id="A0A2Y9KTW0"/>
<organism evidence="14 16">
    <name type="scientific">Enhydra lutris kenyoni</name>
    <name type="common">northern sea otter</name>
    <dbReference type="NCBI Taxonomy" id="391180"/>
    <lineage>
        <taxon>Eukaryota</taxon>
        <taxon>Metazoa</taxon>
        <taxon>Chordata</taxon>
        <taxon>Craniata</taxon>
        <taxon>Vertebrata</taxon>
        <taxon>Euteleostomi</taxon>
        <taxon>Mammalia</taxon>
        <taxon>Eutheria</taxon>
        <taxon>Laurasiatheria</taxon>
        <taxon>Carnivora</taxon>
        <taxon>Caniformia</taxon>
        <taxon>Musteloidea</taxon>
        <taxon>Mustelidae</taxon>
        <taxon>Lutrinae</taxon>
        <taxon>Enhydra</taxon>
    </lineage>
</organism>
<evidence type="ECO:0000256" key="3">
    <source>
        <dbReference type="ARBA" id="ARBA00012513"/>
    </source>
</evidence>
<dbReference type="PROSITE" id="PS00107">
    <property type="entry name" value="PROTEIN_KINASE_ATP"/>
    <property type="match status" value="1"/>
</dbReference>
<dbReference type="GO" id="GO:0005737">
    <property type="term" value="C:cytoplasm"/>
    <property type="evidence" value="ECO:0007669"/>
    <property type="project" value="UniProtKB-SubCell"/>
</dbReference>
<evidence type="ECO:0000313" key="14">
    <source>
        <dbReference type="Proteomes" id="UP000248482"/>
    </source>
</evidence>
<dbReference type="STRING" id="391180.A0A2Y9KTW0"/>
<feature type="transmembrane region" description="Helical" evidence="12">
    <location>
        <begin position="394"/>
        <end position="415"/>
    </location>
</feature>
<dbReference type="InterPro" id="IPR017441">
    <property type="entry name" value="Protein_kinase_ATP_BS"/>
</dbReference>
<evidence type="ECO:0000256" key="7">
    <source>
        <dbReference type="ARBA" id="ARBA00022741"/>
    </source>
</evidence>
<gene>
    <name evidence="15 16" type="primary">LOC111157515</name>
</gene>
<dbReference type="CDD" id="cd14125">
    <property type="entry name" value="STKc_CK1_delta_epsilon"/>
    <property type="match status" value="1"/>
</dbReference>
<keyword evidence="6" id="KW-0808">Transferase</keyword>
<comment type="similarity">
    <text evidence="2">Belongs to the protein kinase superfamily. CK1 Ser/Thr protein kinase family. Casein kinase I subfamily.</text>
</comment>
<dbReference type="Pfam" id="PF00069">
    <property type="entry name" value="Pkinase"/>
    <property type="match status" value="1"/>
</dbReference>
<dbReference type="SUPFAM" id="SSF56112">
    <property type="entry name" value="Protein kinase-like (PK-like)"/>
    <property type="match status" value="1"/>
</dbReference>
<proteinExistence type="inferred from homology"/>
<evidence type="ECO:0000256" key="6">
    <source>
        <dbReference type="ARBA" id="ARBA00022679"/>
    </source>
</evidence>
<dbReference type="KEGG" id="elk:111157515"/>
<evidence type="ECO:0000256" key="5">
    <source>
        <dbReference type="ARBA" id="ARBA00022527"/>
    </source>
</evidence>
<evidence type="ECO:0000256" key="10">
    <source>
        <dbReference type="PROSITE-ProRule" id="PRU10141"/>
    </source>
</evidence>
<keyword evidence="12" id="KW-0472">Membrane</keyword>
<dbReference type="PROSITE" id="PS50011">
    <property type="entry name" value="PROTEIN_KINASE_DOM"/>
    <property type="match status" value="1"/>
</dbReference>
<evidence type="ECO:0000256" key="4">
    <source>
        <dbReference type="ARBA" id="ARBA00022490"/>
    </source>
</evidence>
<keyword evidence="4" id="KW-0963">Cytoplasm</keyword>
<feature type="transmembrane region" description="Helical" evidence="12">
    <location>
        <begin position="435"/>
        <end position="457"/>
    </location>
</feature>
<dbReference type="GO" id="GO:0005524">
    <property type="term" value="F:ATP binding"/>
    <property type="evidence" value="ECO:0007669"/>
    <property type="project" value="UniProtKB-UniRule"/>
</dbReference>
<keyword evidence="9 10" id="KW-0067">ATP-binding</keyword>
<dbReference type="GeneID" id="111157515"/>
<dbReference type="Gene3D" id="1.10.510.10">
    <property type="entry name" value="Transferase(Phosphotransferase) domain 1"/>
    <property type="match status" value="1"/>
</dbReference>
<dbReference type="PROSITE" id="PS00108">
    <property type="entry name" value="PROTEIN_KINASE_ST"/>
    <property type="match status" value="1"/>
</dbReference>
<dbReference type="GO" id="GO:0004674">
    <property type="term" value="F:protein serine/threonine kinase activity"/>
    <property type="evidence" value="ECO:0007669"/>
    <property type="project" value="UniProtKB-KW"/>
</dbReference>
<dbReference type="RefSeq" id="XP_022374693.1">
    <property type="nucleotide sequence ID" value="XM_022518985.1"/>
</dbReference>
<evidence type="ECO:0000259" key="13">
    <source>
        <dbReference type="PROSITE" id="PS50011"/>
    </source>
</evidence>
<feature type="binding site" evidence="10">
    <location>
        <position position="38"/>
    </location>
    <ligand>
        <name>ATP</name>
        <dbReference type="ChEBI" id="CHEBI:30616"/>
    </ligand>
</feature>
<dbReference type="FunFam" id="3.30.200.20:FF:000538">
    <property type="entry name" value="Putative Casein kinase I"/>
    <property type="match status" value="1"/>
</dbReference>
<accession>A0A2Y9KTW0</accession>
<name>A0A2Y9KTW0_ENHLU</name>
<sequence>MELRVGNKYRLGRKIGSGSFGDIYLGANIASGEEVAIKLECVKTKHPQLHIESKFYKMMQGGVGIPSIKWCGAEGDYNVMVMELLGPSLEDLFNFCSRKFSLKTVLLLADQMISRIEYIHSKNFIHRDVKPDNFLMGLGKKGNLVYIIDFGLAKKYRDARTHQHIPYRENKNLTGTARYASINTHLGIEQSRRDDLESLGYVLMYFNLGSLPWQGLKAATKRQKYERISEKKMSTPIEVLCKGYPSEFSTYLNFCRSLRFDDKPDYSYLRQLFRNLFHRQGFSYDYVFDWNMLKFVSHLEAKAGLGDWTGKAPTPKAKVTLWRVGLPKSGGSELDRARDLAGLPESPRSSHSSLICAECVCRRGQWGPGRAPPPTGPKRTWPGLESLLGAFGRAWMALAGPPAVLIVAYTTLLLLSCTPQAAAFTMAPLASLDPFIVVSFFLVMGPWVLLGGCSVSLF</sequence>
<evidence type="ECO:0000256" key="2">
    <source>
        <dbReference type="ARBA" id="ARBA00005926"/>
    </source>
</evidence>
<evidence type="ECO:0000256" key="8">
    <source>
        <dbReference type="ARBA" id="ARBA00022777"/>
    </source>
</evidence>
<comment type="subcellular location">
    <subcellularLocation>
        <location evidence="1">Cytoplasm</location>
    </subcellularLocation>
</comment>
<dbReference type="Proteomes" id="UP000248482">
    <property type="component" value="Unplaced"/>
</dbReference>
<reference evidence="15 16" key="1">
    <citation type="submission" date="2025-04" db="UniProtKB">
        <authorList>
            <consortium name="RefSeq"/>
        </authorList>
    </citation>
    <scope>IDENTIFICATION</scope>
    <source>
        <tissue evidence="15 16">Blood</tissue>
    </source>
</reference>
<keyword evidence="7 10" id="KW-0547">Nucleotide-binding</keyword>
<feature type="domain" description="Protein kinase" evidence="13">
    <location>
        <begin position="9"/>
        <end position="277"/>
    </location>
</feature>
<keyword evidence="8 15" id="KW-0418">Kinase</keyword>
<dbReference type="InterPro" id="IPR050235">
    <property type="entry name" value="CK1_Ser-Thr_kinase"/>
</dbReference>
<evidence type="ECO:0000256" key="11">
    <source>
        <dbReference type="RuleBase" id="RU000304"/>
    </source>
</evidence>
<dbReference type="InterPro" id="IPR008271">
    <property type="entry name" value="Ser/Thr_kinase_AS"/>
</dbReference>
<dbReference type="OrthoDB" id="5800476at2759"/>
<dbReference type="EC" id="2.7.11.1" evidence="3"/>
<keyword evidence="12" id="KW-1133">Transmembrane helix</keyword>
<evidence type="ECO:0000313" key="16">
    <source>
        <dbReference type="RefSeq" id="XP_022374694.1"/>
    </source>
</evidence>
<dbReference type="SMART" id="SM00220">
    <property type="entry name" value="S_TKc"/>
    <property type="match status" value="1"/>
</dbReference>
<dbReference type="InterPro" id="IPR000719">
    <property type="entry name" value="Prot_kinase_dom"/>
</dbReference>
<evidence type="ECO:0000256" key="9">
    <source>
        <dbReference type="ARBA" id="ARBA00022840"/>
    </source>
</evidence>
<dbReference type="FunFam" id="1.10.510.10:FF:000194">
    <property type="entry name" value="Casein kinase I isoform delta"/>
    <property type="match status" value="1"/>
</dbReference>
<keyword evidence="14" id="KW-1185">Reference proteome</keyword>
<keyword evidence="12" id="KW-0812">Transmembrane</keyword>
<evidence type="ECO:0000256" key="1">
    <source>
        <dbReference type="ARBA" id="ARBA00004496"/>
    </source>
</evidence>
<dbReference type="PANTHER" id="PTHR11909">
    <property type="entry name" value="CASEIN KINASE-RELATED"/>
    <property type="match status" value="1"/>
</dbReference>
<dbReference type="RefSeq" id="XP_022374694.1">
    <property type="nucleotide sequence ID" value="XM_022518986.1"/>
</dbReference>
<evidence type="ECO:0000313" key="15">
    <source>
        <dbReference type="RefSeq" id="XP_022374693.1"/>
    </source>
</evidence>
<protein>
    <recommendedName>
        <fullName evidence="3">non-specific serine/threonine protein kinase</fullName>
        <ecNumber evidence="3">2.7.11.1</ecNumber>
    </recommendedName>
</protein>
<dbReference type="InterPro" id="IPR011009">
    <property type="entry name" value="Kinase-like_dom_sf"/>
</dbReference>